<dbReference type="InterPro" id="IPR004860">
    <property type="entry name" value="LAGLIDADG_dom"/>
</dbReference>
<accession>K5WSX6</accession>
<dbReference type="Proteomes" id="UP000008493">
    <property type="component" value="Unassembled WGS sequence"/>
</dbReference>
<dbReference type="OrthoDB" id="3247136at2759"/>
<dbReference type="Gene3D" id="3.10.28.10">
    <property type="entry name" value="Homing endonucleases"/>
    <property type="match status" value="1"/>
</dbReference>
<reference evidence="4" key="1">
    <citation type="journal article" date="2012" name="Proc. Natl. Acad. Sci. U.S.A.">
        <title>Genome sequence of the button mushroom Agaricus bisporus reveals mechanisms governing adaptation to a humic-rich ecological niche.</title>
        <authorList>
            <person name="Morin E."/>
            <person name="Kohler A."/>
            <person name="Baker A.R."/>
            <person name="Foulongne-Oriol M."/>
            <person name="Lombard V."/>
            <person name="Nagy L.G."/>
            <person name="Ohm R.A."/>
            <person name="Patyshakuliyeva A."/>
            <person name="Brun A."/>
            <person name="Aerts A.L."/>
            <person name="Bailey A.M."/>
            <person name="Billette C."/>
            <person name="Coutinho P.M."/>
            <person name="Deakin G."/>
            <person name="Doddapaneni H."/>
            <person name="Floudas D."/>
            <person name="Grimwood J."/>
            <person name="Hilden K."/>
            <person name="Kuees U."/>
            <person name="LaButti K.M."/>
            <person name="Lapidus A."/>
            <person name="Lindquist E.A."/>
            <person name="Lucas S.M."/>
            <person name="Murat C."/>
            <person name="Riley R.W."/>
            <person name="Salamov A.A."/>
            <person name="Schmutz J."/>
            <person name="Subramanian V."/>
            <person name="Woesten H.A.B."/>
            <person name="Xu J."/>
            <person name="Eastwood D.C."/>
            <person name="Foster G.D."/>
            <person name="Sonnenberg A.S."/>
            <person name="Cullen D."/>
            <person name="de Vries R.P."/>
            <person name="Lundell T."/>
            <person name="Hibbett D.S."/>
            <person name="Henrissat B."/>
            <person name="Burton K.S."/>
            <person name="Kerrigan R.W."/>
            <person name="Challen M.P."/>
            <person name="Grigoriev I.V."/>
            <person name="Martin F."/>
        </authorList>
    </citation>
    <scope>NUCLEOTIDE SEQUENCE [LARGE SCALE GENOMIC DNA]</scope>
    <source>
        <strain evidence="4">JB137-S8 / ATCC MYA-4627 / FGSC 10392</strain>
    </source>
</reference>
<protein>
    <recommendedName>
        <fullName evidence="2">Homing endonuclease LAGLIDADG domain-containing protein</fullName>
    </recommendedName>
</protein>
<dbReference type="InterPro" id="IPR027434">
    <property type="entry name" value="Homing_endonucl"/>
</dbReference>
<evidence type="ECO:0000313" key="3">
    <source>
        <dbReference type="EMBL" id="EKM73853.1"/>
    </source>
</evidence>
<dbReference type="RefSeq" id="XP_007335508.1">
    <property type="nucleotide sequence ID" value="XM_007335446.1"/>
</dbReference>
<dbReference type="Pfam" id="PF03161">
    <property type="entry name" value="LAGLIDADG_2"/>
    <property type="match status" value="1"/>
</dbReference>
<dbReference type="eggNOG" id="ENOG502S33X">
    <property type="taxonomic scope" value="Eukaryota"/>
</dbReference>
<gene>
    <name evidence="3" type="ORF">AGABI1DRAFT_49066</name>
</gene>
<dbReference type="STRING" id="597362.K5WSX6"/>
<dbReference type="AlphaFoldDB" id="K5WSX6"/>
<evidence type="ECO:0000256" key="1">
    <source>
        <dbReference type="ARBA" id="ARBA00002670"/>
    </source>
</evidence>
<dbReference type="HOGENOM" id="CLU_090219_0_0_1"/>
<comment type="function">
    <text evidence="1">Mitochondrial DNA endonuclease involved in intron homing.</text>
</comment>
<dbReference type="EMBL" id="JH971947">
    <property type="protein sequence ID" value="EKM73853.1"/>
    <property type="molecule type" value="Genomic_DNA"/>
</dbReference>
<feature type="domain" description="Homing endonuclease LAGLIDADG" evidence="2">
    <location>
        <begin position="25"/>
        <end position="185"/>
    </location>
</feature>
<evidence type="ECO:0000313" key="4">
    <source>
        <dbReference type="Proteomes" id="UP000008493"/>
    </source>
</evidence>
<dbReference type="SUPFAM" id="SSF55608">
    <property type="entry name" value="Homing endonucleases"/>
    <property type="match status" value="1"/>
</dbReference>
<organism evidence="3 4">
    <name type="scientific">Agaricus bisporus var. burnettii (strain JB137-S8 / ATCC MYA-4627 / FGSC 10392)</name>
    <name type="common">White button mushroom</name>
    <dbReference type="NCBI Taxonomy" id="597362"/>
    <lineage>
        <taxon>Eukaryota</taxon>
        <taxon>Fungi</taxon>
        <taxon>Dikarya</taxon>
        <taxon>Basidiomycota</taxon>
        <taxon>Agaricomycotina</taxon>
        <taxon>Agaricomycetes</taxon>
        <taxon>Agaricomycetidae</taxon>
        <taxon>Agaricales</taxon>
        <taxon>Agaricineae</taxon>
        <taxon>Agaricaceae</taxon>
        <taxon>Agaricus</taxon>
    </lineage>
</organism>
<dbReference type="GeneID" id="18829855"/>
<proteinExistence type="predicted"/>
<evidence type="ECO:0000259" key="2">
    <source>
        <dbReference type="Pfam" id="PF03161"/>
    </source>
</evidence>
<keyword evidence="4" id="KW-1185">Reference proteome</keyword>
<dbReference type="GO" id="GO:0004519">
    <property type="term" value="F:endonuclease activity"/>
    <property type="evidence" value="ECO:0007669"/>
    <property type="project" value="InterPro"/>
</dbReference>
<dbReference type="KEGG" id="abp:AGABI1DRAFT49066"/>
<name>K5WSX6_AGABU</name>
<sequence>MIPFNKARTKAKLRIGPHNKEVLDVLICGMLGDFWADKIPGNLLNSTRIQLEQSISNAAYIHYLSLYFYELGYCARPIPTLIKKTEFKASNLSSTNTSSGYSEPGNEKVGIENRFNYRLTLFTFTNWSLQKGQGVFIATNSFTYEDCKFLALTLTQKYQLKTSVVKSGKPNQWRLSIFKESMPRLAELVGPHFIPEMEYKLKGYL</sequence>
<dbReference type="InParanoid" id="K5WSX6"/>